<dbReference type="RefSeq" id="WP_188932036.1">
    <property type="nucleotide sequence ID" value="NZ_BMJC01000002.1"/>
</dbReference>
<dbReference type="InterPro" id="IPR022385">
    <property type="entry name" value="Rhs_assc_core"/>
</dbReference>
<feature type="domain" description="Teneurin-like YD-shell" evidence="3">
    <location>
        <begin position="560"/>
        <end position="691"/>
    </location>
</feature>
<dbReference type="NCBIfam" id="TIGR01643">
    <property type="entry name" value="YD_repeat_2x"/>
    <property type="match status" value="6"/>
</dbReference>
<accession>A0A8J2XT36</accession>
<evidence type="ECO:0000259" key="2">
    <source>
        <dbReference type="Pfam" id="PF20148"/>
    </source>
</evidence>
<dbReference type="Gene3D" id="2.180.10.10">
    <property type="entry name" value="RHS repeat-associated core"/>
    <property type="match status" value="3"/>
</dbReference>
<evidence type="ECO:0000313" key="4">
    <source>
        <dbReference type="EMBL" id="GGB00794.1"/>
    </source>
</evidence>
<keyword evidence="1" id="KW-0677">Repeat</keyword>
<feature type="domain" description="Teneurin-like YD-shell" evidence="3">
    <location>
        <begin position="891"/>
        <end position="1196"/>
    </location>
</feature>
<dbReference type="Pfam" id="PF25023">
    <property type="entry name" value="TEN_YD-shell"/>
    <property type="match status" value="3"/>
</dbReference>
<feature type="domain" description="Teneurin-like YD-shell" evidence="3">
    <location>
        <begin position="346"/>
        <end position="446"/>
    </location>
</feature>
<dbReference type="InterPro" id="IPR056823">
    <property type="entry name" value="TEN-like_YD-shell"/>
</dbReference>
<evidence type="ECO:0000259" key="3">
    <source>
        <dbReference type="Pfam" id="PF25023"/>
    </source>
</evidence>
<reference evidence="4" key="1">
    <citation type="journal article" date="2014" name="Int. J. Syst. Evol. Microbiol.">
        <title>Complete genome sequence of Corynebacterium casei LMG S-19264T (=DSM 44701T), isolated from a smear-ripened cheese.</title>
        <authorList>
            <consortium name="US DOE Joint Genome Institute (JGI-PGF)"/>
            <person name="Walter F."/>
            <person name="Albersmeier A."/>
            <person name="Kalinowski J."/>
            <person name="Ruckert C."/>
        </authorList>
    </citation>
    <scope>NUCLEOTIDE SEQUENCE</scope>
    <source>
        <strain evidence="4">CGMCC 1.15448</strain>
    </source>
</reference>
<dbReference type="Proteomes" id="UP000607559">
    <property type="component" value="Unassembled WGS sequence"/>
</dbReference>
<dbReference type="CDD" id="cd14740">
    <property type="entry name" value="PAAR_4"/>
    <property type="match status" value="1"/>
</dbReference>
<comment type="caution">
    <text evidence="4">The sequence shown here is derived from an EMBL/GenBank/DDBJ whole genome shotgun (WGS) entry which is preliminary data.</text>
</comment>
<dbReference type="EMBL" id="BMJC01000002">
    <property type="protein sequence ID" value="GGB00794.1"/>
    <property type="molecule type" value="Genomic_DNA"/>
</dbReference>
<keyword evidence="5" id="KW-1185">Reference proteome</keyword>
<reference evidence="4" key="2">
    <citation type="submission" date="2020-09" db="EMBL/GenBank/DDBJ databases">
        <authorList>
            <person name="Sun Q."/>
            <person name="Zhou Y."/>
        </authorList>
    </citation>
    <scope>NUCLEOTIDE SEQUENCE</scope>
    <source>
        <strain evidence="4">CGMCC 1.15448</strain>
    </source>
</reference>
<evidence type="ECO:0000313" key="5">
    <source>
        <dbReference type="Proteomes" id="UP000607559"/>
    </source>
</evidence>
<dbReference type="PANTHER" id="PTHR32305:SF15">
    <property type="entry name" value="PROTEIN RHSA-RELATED"/>
    <property type="match status" value="1"/>
</dbReference>
<sequence>MYVANTHLKPVLGIDIHFVNLPFPFVPLPHPYIGLVFDPFDYIPFIGATVKVNGVPRGNTDTMGMIITFVHIPEGAGFTIPPIIGHNSQNFFGSKKVMVDGAPMSGAGYILMTCNDIGIPLSFRPGRKFIPIPSLYLPTSFCIPLQWGKPVHVGGPLVPNFSLMALLKAFVLGCFLKVLGMAAGKLLKKLSSKLSGKTGLSAKLKGALCKMGFEPVDLITGRVNYAGIDFELPGPIPIQWTRNWDSDAVRDGLLGHGTHLCYDRFIQLFPEEGALALSLADGRMAVFPLLQPGEEYYHRPEKLLLRRKENGHFFLDDFGASLYFHFNHASDATIFWLSFIEDYNGHRIQFHYTGSGQQLHAMTDSAGRQLLLHYDKNRHIIGVEVRHKDVAQVLVSYDYNEEGDLTGITDAMGQTTHIEYQDHLMVQKTDRNEVCFYWEYDKQRRCVHTWGDGGLLEGWIDYGDGHNTVLNGLGENTTYWYDENNLCIQVTDHYGNHRYTEYTDDFDIYREIDELGNVTGYVYDDKARLKEKIFPDNSSLQFHYNELNQTQLIIGPDGNSESYGYDAESRLRFINYPNGKTIGYEYNDKGQLSAVIENGRQKTAFQYDEDENLIQVLLPTGATAKWKYDALGRCLQAVNPEGQLRHYDYDALGRLHHMYLPDGNRIELEYNAYEEVTGATANNGRVEFEYTPLGRLKKRKQNNAELNFLYDTQDRLKAVVNEAGKYYRFGYNQRGEIVSETGFDGMQRKYDRDIAGKVVRVERPGGHHTLYEYDGGGRIIRIGHDDGTWEIFRYDSNGSLIEATNDLSTVKFTRNKIGRIETEWQGNYSVKSDYDKYGDRIGISSSLGTTIEMQRDAAGLPVSLKAADWHCSLKYNNAGREIERLLPGGIKSERNYDHAGRPGEHKVTRNGVLQSWKKYTWDAGDRLTRIFNVLSKASTSFRQDTSGNLVFAQYADNSIVYRTADDTGNIYETRDKSDRTYSSAGALLESREHSYKYDEEGNLISRTEKTTGKTWRYQWLAGGLLGKMTRPDGKAVCFAYDALGRRIEKVFEGMVTRFLWDGNVLLHEWTYEEKERPRAIIDEWGGIRQDREEPIQDLISWIFDADSYIPAAKIAGGKAYSIVSDYLGTPQEMYDDTGQKVWEAALDIYGRVRTLAGERRDVPFRYQGQYEDVETGLYYNRFRYYSPREGTYINQDPIGLNGGLVSYGYVRDTNERIDPLGLMPWEFMNGASADISNGGKPENFTSSPAGHAEINGLNSFANRGLMDQKDITISNVMGDFNPSNTKPVGVCTNCRTDMFDILQRGGAKSVTMPITKGNIVLGTVTVPREKFGVVGSELETIRSGPGTNRQKSDAAWEVLKKHGTCR</sequence>
<feature type="domain" description="DUF6531" evidence="2">
    <location>
        <begin position="214"/>
        <end position="287"/>
    </location>
</feature>
<protein>
    <submittedName>
        <fullName evidence="4">Type IV secretion protein Rhs</fullName>
    </submittedName>
</protein>
<dbReference type="InterPro" id="IPR050708">
    <property type="entry name" value="T6SS_VgrG/RHS"/>
</dbReference>
<dbReference type="PANTHER" id="PTHR32305">
    <property type="match status" value="1"/>
</dbReference>
<proteinExistence type="predicted"/>
<evidence type="ECO:0000256" key="1">
    <source>
        <dbReference type="ARBA" id="ARBA00022737"/>
    </source>
</evidence>
<dbReference type="InterPro" id="IPR045351">
    <property type="entry name" value="DUF6531"/>
</dbReference>
<dbReference type="Pfam" id="PF20148">
    <property type="entry name" value="DUF6531"/>
    <property type="match status" value="1"/>
</dbReference>
<dbReference type="InterPro" id="IPR006530">
    <property type="entry name" value="YD"/>
</dbReference>
<organism evidence="4 5">
    <name type="scientific">Puia dinghuensis</name>
    <dbReference type="NCBI Taxonomy" id="1792502"/>
    <lineage>
        <taxon>Bacteria</taxon>
        <taxon>Pseudomonadati</taxon>
        <taxon>Bacteroidota</taxon>
        <taxon>Chitinophagia</taxon>
        <taxon>Chitinophagales</taxon>
        <taxon>Chitinophagaceae</taxon>
        <taxon>Puia</taxon>
    </lineage>
</organism>
<dbReference type="NCBIfam" id="TIGR03696">
    <property type="entry name" value="Rhs_assc_core"/>
    <property type="match status" value="1"/>
</dbReference>
<name>A0A8J2XT36_9BACT</name>
<gene>
    <name evidence="4" type="ORF">GCM10011511_25100</name>
</gene>